<dbReference type="InterPro" id="IPR019734">
    <property type="entry name" value="TPR_rpt"/>
</dbReference>
<dbReference type="Pfam" id="PF14559">
    <property type="entry name" value="TPR_19"/>
    <property type="match status" value="1"/>
</dbReference>
<dbReference type="InterPro" id="IPR011990">
    <property type="entry name" value="TPR-like_helical_dom_sf"/>
</dbReference>
<feature type="signal peptide" evidence="2">
    <location>
        <begin position="1"/>
        <end position="19"/>
    </location>
</feature>
<proteinExistence type="predicted"/>
<protein>
    <submittedName>
        <fullName evidence="3">TPR repeat</fullName>
    </submittedName>
</protein>
<keyword evidence="1" id="KW-0802">TPR repeat</keyword>
<dbReference type="PROSITE" id="PS50005">
    <property type="entry name" value="TPR"/>
    <property type="match status" value="1"/>
</dbReference>
<evidence type="ECO:0000256" key="2">
    <source>
        <dbReference type="SAM" id="SignalP"/>
    </source>
</evidence>
<evidence type="ECO:0000256" key="1">
    <source>
        <dbReference type="PROSITE-ProRule" id="PRU00339"/>
    </source>
</evidence>
<gene>
    <name evidence="3" type="ORF">BAL341_2946</name>
</gene>
<feature type="repeat" description="TPR" evidence="1">
    <location>
        <begin position="54"/>
        <end position="87"/>
    </location>
</feature>
<name>A0A486XUA9_9GAMM</name>
<sequence>MLRKLILLVMCSVSLQLMAQSDLQQRVDALWLTDDYAAAKSLLTTHVDRKTKDAWLLAALGYSEMALGNDEDAEKLLSRAIKIEDNNADYQLWFGSASCNRAQQVNMLSAAGYAKRCLSAFKRAHHLKPTEPKYTRAYAQFLAQAPSIVGGDKDQALQLATQLQQIAPEQGAVLKLELLSSDSDSRAFEQFILDNPILANRPEPHFIRGSRATNENNYTDAIAHFNRAIQTLAADELANTNRQSARYQLARASVLGNTAAEQGLTAITEYLQGKTVPASAEWAKLRKAQLHLQLAQQDQADALLRQLTANSKDDRIQAEIKKIQQG</sequence>
<dbReference type="SMART" id="SM00028">
    <property type="entry name" value="TPR"/>
    <property type="match status" value="2"/>
</dbReference>
<dbReference type="EMBL" id="CAAJGR010000007">
    <property type="protein sequence ID" value="VHO05860.1"/>
    <property type="molecule type" value="Genomic_DNA"/>
</dbReference>
<feature type="chain" id="PRO_5019822053" evidence="2">
    <location>
        <begin position="20"/>
        <end position="326"/>
    </location>
</feature>
<accession>A0A486XUA9</accession>
<dbReference type="AlphaFoldDB" id="A0A486XUA9"/>
<dbReference type="Gene3D" id="1.25.40.10">
    <property type="entry name" value="Tetratricopeptide repeat domain"/>
    <property type="match status" value="2"/>
</dbReference>
<dbReference type="SUPFAM" id="SSF48452">
    <property type="entry name" value="TPR-like"/>
    <property type="match status" value="1"/>
</dbReference>
<organism evidence="3">
    <name type="scientific">Rheinheimera sp. BAL341</name>
    <dbReference type="NCBI Taxonomy" id="1708203"/>
    <lineage>
        <taxon>Bacteria</taxon>
        <taxon>Pseudomonadati</taxon>
        <taxon>Pseudomonadota</taxon>
        <taxon>Gammaproteobacteria</taxon>
        <taxon>Chromatiales</taxon>
        <taxon>Chromatiaceae</taxon>
        <taxon>Rheinheimera</taxon>
    </lineage>
</organism>
<keyword evidence="2" id="KW-0732">Signal</keyword>
<evidence type="ECO:0000313" key="3">
    <source>
        <dbReference type="EMBL" id="VHO05860.1"/>
    </source>
</evidence>
<reference evidence="3" key="1">
    <citation type="submission" date="2019-04" db="EMBL/GenBank/DDBJ databases">
        <authorList>
            <person name="Brambilla D."/>
        </authorList>
    </citation>
    <scope>NUCLEOTIDE SEQUENCE</scope>
    <source>
        <strain evidence="3">BAL1</strain>
    </source>
</reference>